<dbReference type="GO" id="GO:0003677">
    <property type="term" value="F:DNA binding"/>
    <property type="evidence" value="ECO:0007669"/>
    <property type="project" value="UniProtKB-KW"/>
</dbReference>
<dbReference type="InterPro" id="IPR013087">
    <property type="entry name" value="Znf_C2H2_type"/>
</dbReference>
<evidence type="ECO:0000256" key="11">
    <source>
        <dbReference type="ARBA" id="ARBA00023163"/>
    </source>
</evidence>
<feature type="domain" description="C2H2-type" evidence="16">
    <location>
        <begin position="316"/>
        <end position="343"/>
    </location>
</feature>
<feature type="compositionally biased region" description="Polar residues" evidence="15">
    <location>
        <begin position="52"/>
        <end position="65"/>
    </location>
</feature>
<feature type="domain" description="C2H2-type" evidence="16">
    <location>
        <begin position="371"/>
        <end position="398"/>
    </location>
</feature>
<evidence type="ECO:0000259" key="16">
    <source>
        <dbReference type="PROSITE" id="PS50157"/>
    </source>
</evidence>
<comment type="similarity">
    <text evidence="3">Belongs to the krueppel C2H2-type zinc-finger protein family.</text>
</comment>
<keyword evidence="13" id="KW-0424">Laminin EGF-like domain</keyword>
<evidence type="ECO:0000256" key="7">
    <source>
        <dbReference type="ARBA" id="ARBA00022833"/>
    </source>
</evidence>
<dbReference type="GO" id="GO:0008270">
    <property type="term" value="F:zinc ion binding"/>
    <property type="evidence" value="ECO:0007669"/>
    <property type="project" value="UniProtKB-KW"/>
</dbReference>
<dbReference type="FunFam" id="3.30.160.60:FF:000100">
    <property type="entry name" value="Zinc finger 45-like"/>
    <property type="match status" value="4"/>
</dbReference>
<protein>
    <submittedName>
        <fullName evidence="18">Uncharacterized protein</fullName>
    </submittedName>
</protein>
<feature type="domain" description="C2H2-type" evidence="16">
    <location>
        <begin position="454"/>
        <end position="482"/>
    </location>
</feature>
<sequence>MVTPPIRLPLLTVTSFTVQRMKNTPKVSYMPHLQLERQVGSFLDSKHPGPVKTNTKGNPSTSSHKQQLEVKTSRSQTPVGIPRRSKVHSTAAQAVAPSSGTPCRQSEVRIQAKPPQTSKIQDQRPRSPPAQARCSLSGGSLLQPPFSPVDVLQLELQARPKTGISRQYEHSYRQKIRLHHSHPSIKMDNLIKEHHSPNDPENKANDIDSAEIKIEIDEVRIEYTEQINTLEEEYLSDQPANQADSSDSSQEDSESDSEAFSCTQCEKSFRTALRLKKHQTRHTDKTLHYCMTCEKSFPYASLLKQHLTMHDADRTYCCTKCEKSFRSAPCLRKHLTTHGEKNHGCTECDRKFCSASRLKRHMTTHSGERPHVCTTCGKSFTRPESLKNHQLNHQGEKLHTCHDCGKSYSVLKFLKEHMKVHEGPHICSQCGKSYTLLYNLKMHMSAAHGEEKSLPCSECGKSFVSEYRLRKHQKQVHRTAFPCPECGRSFSTLSILQEHQSNHTGIKPHSCEECGKSFGLLEGLQRHQYTHRPKPEKSCLLRVPGILFQEDCDVNSCHPQLGDLMVGRAAKLSASSTCGLNGPQNYCILGYMEDEQKCFTCDSRQTYNLYNNQDSHQIENVITTFGTERKMKWWQSHNGGSQSRYFMLDIQPWVKNIM</sequence>
<feature type="domain" description="Laminin N-terminal" evidence="17">
    <location>
        <begin position="553"/>
        <end position="658"/>
    </location>
</feature>
<comment type="subcellular location">
    <subcellularLocation>
        <location evidence="2">Nucleus</location>
    </subcellularLocation>
</comment>
<feature type="domain" description="C2H2-type" evidence="16">
    <location>
        <begin position="399"/>
        <end position="426"/>
    </location>
</feature>
<feature type="compositionally biased region" description="Low complexity" evidence="15">
    <location>
        <begin position="236"/>
        <end position="248"/>
    </location>
</feature>
<evidence type="ECO:0000313" key="18">
    <source>
        <dbReference type="EMBL" id="KAK6317946.1"/>
    </source>
</evidence>
<feature type="domain" description="C2H2-type" evidence="16">
    <location>
        <begin position="260"/>
        <end position="287"/>
    </location>
</feature>
<dbReference type="PANTHER" id="PTHR16515">
    <property type="entry name" value="PR DOMAIN ZINC FINGER PROTEIN"/>
    <property type="match status" value="1"/>
</dbReference>
<evidence type="ECO:0000256" key="9">
    <source>
        <dbReference type="ARBA" id="ARBA00023125"/>
    </source>
</evidence>
<dbReference type="PROSITE" id="PS00028">
    <property type="entry name" value="ZINC_FINGER_C2H2_1"/>
    <property type="match status" value="10"/>
</dbReference>
<accession>A0AAN8QZD3</accession>
<keyword evidence="12" id="KW-0539">Nucleus</keyword>
<keyword evidence="8" id="KW-0805">Transcription regulation</keyword>
<feature type="domain" description="C2H2-type" evidence="16">
    <location>
        <begin position="481"/>
        <end position="508"/>
    </location>
</feature>
<dbReference type="GO" id="GO:0005634">
    <property type="term" value="C:nucleus"/>
    <property type="evidence" value="ECO:0007669"/>
    <property type="project" value="UniProtKB-SubCell"/>
</dbReference>
<evidence type="ECO:0000256" key="15">
    <source>
        <dbReference type="SAM" id="MobiDB-lite"/>
    </source>
</evidence>
<evidence type="ECO:0000256" key="13">
    <source>
        <dbReference type="ARBA" id="ARBA00023292"/>
    </source>
</evidence>
<reference evidence="18 19" key="1">
    <citation type="submission" date="2021-04" db="EMBL/GenBank/DDBJ databases">
        <authorList>
            <person name="De Guttry C."/>
            <person name="Zahm M."/>
            <person name="Klopp C."/>
            <person name="Cabau C."/>
            <person name="Louis A."/>
            <person name="Berthelot C."/>
            <person name="Parey E."/>
            <person name="Roest Crollius H."/>
            <person name="Montfort J."/>
            <person name="Robinson-Rechavi M."/>
            <person name="Bucao C."/>
            <person name="Bouchez O."/>
            <person name="Gislard M."/>
            <person name="Lluch J."/>
            <person name="Milhes M."/>
            <person name="Lampietro C."/>
            <person name="Lopez Roques C."/>
            <person name="Donnadieu C."/>
            <person name="Braasch I."/>
            <person name="Desvignes T."/>
            <person name="Postlethwait J."/>
            <person name="Bobe J."/>
            <person name="Wedekind C."/>
            <person name="Guiguen Y."/>
        </authorList>
    </citation>
    <scope>NUCLEOTIDE SEQUENCE [LARGE SCALE GENOMIC DNA]</scope>
    <source>
        <strain evidence="18">Cs_M1</strain>
        <tissue evidence="18">Blood</tissue>
    </source>
</reference>
<evidence type="ECO:0000256" key="2">
    <source>
        <dbReference type="ARBA" id="ARBA00004123"/>
    </source>
</evidence>
<evidence type="ECO:0000313" key="19">
    <source>
        <dbReference type="Proteomes" id="UP001356427"/>
    </source>
</evidence>
<feature type="region of interest" description="Disordered" evidence="15">
    <location>
        <begin position="42"/>
        <end position="135"/>
    </location>
</feature>
<evidence type="ECO:0000259" key="17">
    <source>
        <dbReference type="PROSITE" id="PS51117"/>
    </source>
</evidence>
<keyword evidence="4" id="KW-0479">Metal-binding</keyword>
<evidence type="ECO:0000256" key="12">
    <source>
        <dbReference type="ARBA" id="ARBA00023242"/>
    </source>
</evidence>
<keyword evidence="10" id="KW-1015">Disulfide bond</keyword>
<dbReference type="EMBL" id="JAGTTL010000009">
    <property type="protein sequence ID" value="KAK6317946.1"/>
    <property type="molecule type" value="Genomic_DNA"/>
</dbReference>
<organism evidence="18 19">
    <name type="scientific">Coregonus suidteri</name>
    <dbReference type="NCBI Taxonomy" id="861788"/>
    <lineage>
        <taxon>Eukaryota</taxon>
        <taxon>Metazoa</taxon>
        <taxon>Chordata</taxon>
        <taxon>Craniata</taxon>
        <taxon>Vertebrata</taxon>
        <taxon>Euteleostomi</taxon>
        <taxon>Actinopterygii</taxon>
        <taxon>Neopterygii</taxon>
        <taxon>Teleostei</taxon>
        <taxon>Protacanthopterygii</taxon>
        <taxon>Salmoniformes</taxon>
        <taxon>Salmonidae</taxon>
        <taxon>Coregoninae</taxon>
        <taxon>Coregonus</taxon>
    </lineage>
</organism>
<keyword evidence="7" id="KW-0862">Zinc</keyword>
<evidence type="ECO:0000256" key="1">
    <source>
        <dbReference type="ARBA" id="ARBA00003767"/>
    </source>
</evidence>
<feature type="domain" description="C2H2-type" evidence="16">
    <location>
        <begin position="509"/>
        <end position="536"/>
    </location>
</feature>
<dbReference type="Gene3D" id="3.30.160.60">
    <property type="entry name" value="Classic Zinc Finger"/>
    <property type="match status" value="9"/>
</dbReference>
<dbReference type="PROSITE" id="PS51117">
    <property type="entry name" value="LAMININ_NTER"/>
    <property type="match status" value="1"/>
</dbReference>
<evidence type="ECO:0000256" key="4">
    <source>
        <dbReference type="ARBA" id="ARBA00022723"/>
    </source>
</evidence>
<dbReference type="SMART" id="SM00355">
    <property type="entry name" value="ZnF_C2H2"/>
    <property type="match status" value="10"/>
</dbReference>
<proteinExistence type="inferred from homology"/>
<keyword evidence="11" id="KW-0804">Transcription</keyword>
<dbReference type="GO" id="GO:0010468">
    <property type="term" value="P:regulation of gene expression"/>
    <property type="evidence" value="ECO:0007669"/>
    <property type="project" value="TreeGrafter"/>
</dbReference>
<evidence type="ECO:0000256" key="10">
    <source>
        <dbReference type="ARBA" id="ARBA00023157"/>
    </source>
</evidence>
<dbReference type="InterPro" id="IPR008211">
    <property type="entry name" value="Laminin_N"/>
</dbReference>
<dbReference type="Pfam" id="PF00055">
    <property type="entry name" value="Laminin_N"/>
    <property type="match status" value="1"/>
</dbReference>
<feature type="domain" description="C2H2-type" evidence="16">
    <location>
        <begin position="425"/>
        <end position="453"/>
    </location>
</feature>
<evidence type="ECO:0000256" key="3">
    <source>
        <dbReference type="ARBA" id="ARBA00006991"/>
    </source>
</evidence>
<feature type="domain" description="C2H2-type" evidence="16">
    <location>
        <begin position="288"/>
        <end position="315"/>
    </location>
</feature>
<dbReference type="Gene3D" id="2.60.120.260">
    <property type="entry name" value="Galactose-binding domain-like"/>
    <property type="match status" value="1"/>
</dbReference>
<dbReference type="FunFam" id="3.30.160.60:FF:000671">
    <property type="entry name" value="Zinc finger protein 26"/>
    <property type="match status" value="1"/>
</dbReference>
<evidence type="ECO:0000256" key="5">
    <source>
        <dbReference type="ARBA" id="ARBA00022737"/>
    </source>
</evidence>
<evidence type="ECO:0000256" key="14">
    <source>
        <dbReference type="PROSITE-ProRule" id="PRU00042"/>
    </source>
</evidence>
<feature type="region of interest" description="Disordered" evidence="15">
    <location>
        <begin position="235"/>
        <end position="259"/>
    </location>
</feature>
<dbReference type="FunFam" id="3.30.160.60:FF:000771">
    <property type="entry name" value="zinc finger protein 648"/>
    <property type="match status" value="1"/>
</dbReference>
<dbReference type="Proteomes" id="UP001356427">
    <property type="component" value="Unassembled WGS sequence"/>
</dbReference>
<keyword evidence="5" id="KW-0677">Repeat</keyword>
<dbReference type="Pfam" id="PF00096">
    <property type="entry name" value="zf-C2H2"/>
    <property type="match status" value="7"/>
</dbReference>
<gene>
    <name evidence="18" type="ORF">J4Q44_G00112370</name>
</gene>
<dbReference type="AlphaFoldDB" id="A0AAN8QZD3"/>
<dbReference type="PANTHER" id="PTHR16515:SF66">
    <property type="entry name" value="C2H2-TYPE DOMAIN-CONTAINING PROTEIN"/>
    <property type="match status" value="1"/>
</dbReference>
<evidence type="ECO:0000256" key="8">
    <source>
        <dbReference type="ARBA" id="ARBA00023015"/>
    </source>
</evidence>
<dbReference type="Pfam" id="PF13912">
    <property type="entry name" value="zf-C2H2_6"/>
    <property type="match status" value="2"/>
</dbReference>
<dbReference type="InterPro" id="IPR036236">
    <property type="entry name" value="Znf_C2H2_sf"/>
</dbReference>
<keyword evidence="6 14" id="KW-0863">Zinc-finger</keyword>
<dbReference type="SUPFAM" id="SSF57667">
    <property type="entry name" value="beta-beta-alpha zinc fingers"/>
    <property type="match status" value="5"/>
</dbReference>
<evidence type="ECO:0000256" key="6">
    <source>
        <dbReference type="ARBA" id="ARBA00022771"/>
    </source>
</evidence>
<name>A0AAN8QZD3_9TELE</name>
<keyword evidence="19" id="KW-1185">Reference proteome</keyword>
<feature type="domain" description="C2H2-type" evidence="16">
    <location>
        <begin position="343"/>
        <end position="370"/>
    </location>
</feature>
<dbReference type="InterPro" id="IPR050331">
    <property type="entry name" value="Zinc_finger"/>
</dbReference>
<comment type="function">
    <text evidence="1">May be involved in transcriptional regulation.</text>
</comment>
<keyword evidence="9" id="KW-0238">DNA-binding</keyword>
<comment type="caution">
    <text evidence="18">The sequence shown here is derived from an EMBL/GenBank/DDBJ whole genome shotgun (WGS) entry which is preliminary data.</text>
</comment>
<dbReference type="PROSITE" id="PS50157">
    <property type="entry name" value="ZINC_FINGER_C2H2_2"/>
    <property type="match status" value="10"/>
</dbReference>
<feature type="compositionally biased region" description="Polar residues" evidence="15">
    <location>
        <begin position="88"/>
        <end position="104"/>
    </location>
</feature>